<dbReference type="Gene3D" id="3.60.10.10">
    <property type="entry name" value="Endonuclease/exonuclease/phosphatase"/>
    <property type="match status" value="1"/>
</dbReference>
<gene>
    <name evidence="1" type="primary">Necator_chrX.g24847</name>
    <name evidence="1" type="ORF">RB195_024682</name>
</gene>
<keyword evidence="2" id="KW-1185">Reference proteome</keyword>
<proteinExistence type="predicted"/>
<organism evidence="1 2">
    <name type="scientific">Necator americanus</name>
    <name type="common">Human hookworm</name>
    <dbReference type="NCBI Taxonomy" id="51031"/>
    <lineage>
        <taxon>Eukaryota</taxon>
        <taxon>Metazoa</taxon>
        <taxon>Ecdysozoa</taxon>
        <taxon>Nematoda</taxon>
        <taxon>Chromadorea</taxon>
        <taxon>Rhabditida</taxon>
        <taxon>Rhabditina</taxon>
        <taxon>Rhabditomorpha</taxon>
        <taxon>Strongyloidea</taxon>
        <taxon>Ancylostomatidae</taxon>
        <taxon>Bunostominae</taxon>
        <taxon>Necator</taxon>
    </lineage>
</organism>
<reference evidence="1 2" key="1">
    <citation type="submission" date="2023-08" db="EMBL/GenBank/DDBJ databases">
        <title>A Necator americanus chromosomal reference genome.</title>
        <authorList>
            <person name="Ilik V."/>
            <person name="Petrzelkova K.J."/>
            <person name="Pardy F."/>
            <person name="Fuh T."/>
            <person name="Niatou-Singa F.S."/>
            <person name="Gouil Q."/>
            <person name="Baker L."/>
            <person name="Ritchie M.E."/>
            <person name="Jex A.R."/>
            <person name="Gazzola D."/>
            <person name="Li H."/>
            <person name="Toshio Fujiwara R."/>
            <person name="Zhan B."/>
            <person name="Aroian R.V."/>
            <person name="Pafco B."/>
            <person name="Schwarz E.M."/>
        </authorList>
    </citation>
    <scope>NUCLEOTIDE SEQUENCE [LARGE SCALE GENOMIC DNA]</scope>
    <source>
        <strain evidence="1 2">Aroian</strain>
        <tissue evidence="1">Whole animal</tissue>
    </source>
</reference>
<dbReference type="SUPFAM" id="SSF56219">
    <property type="entry name" value="DNase I-like"/>
    <property type="match status" value="1"/>
</dbReference>
<comment type="caution">
    <text evidence="1">The sequence shown here is derived from an EMBL/GenBank/DDBJ whole genome shotgun (WGS) entry which is preliminary data.</text>
</comment>
<evidence type="ECO:0008006" key="3">
    <source>
        <dbReference type="Google" id="ProtNLM"/>
    </source>
</evidence>
<sequence length="215" mass="24484">MAADMLCLELLSSFTPHSLKYVVTYLPPDSAKTDDDTVFDAIFEICLSSPKIIIVDDFNVDMNKHSNSITECFKTLLESCDLAQNIHAATHLRSILDLVHFSGSSISDIEILPPFANSDHNVVSFKFDFNPDKPLYLPLPDFSRINYSELCKFLARVDWLEVFDNNQSVAEMYRRFCLVMYDSLAKFVPLKFNMNCVLTYPLQSNQSKKSTLLPT</sequence>
<dbReference type="PANTHER" id="PTHR33395:SF21">
    <property type="entry name" value="PERICARDIN"/>
    <property type="match status" value="1"/>
</dbReference>
<dbReference type="EMBL" id="JAVFWL010000006">
    <property type="protein sequence ID" value="KAK6764451.1"/>
    <property type="molecule type" value="Genomic_DNA"/>
</dbReference>
<evidence type="ECO:0000313" key="1">
    <source>
        <dbReference type="EMBL" id="KAK6764451.1"/>
    </source>
</evidence>
<name>A0ABR1EP60_NECAM</name>
<accession>A0ABR1EP60</accession>
<dbReference type="Proteomes" id="UP001303046">
    <property type="component" value="Unassembled WGS sequence"/>
</dbReference>
<dbReference type="InterPro" id="IPR036691">
    <property type="entry name" value="Endo/exonu/phosph_ase_sf"/>
</dbReference>
<dbReference type="PANTHER" id="PTHR33395">
    <property type="entry name" value="TRANSCRIPTASE, PUTATIVE-RELATED-RELATED"/>
    <property type="match status" value="1"/>
</dbReference>
<protein>
    <recommendedName>
        <fullName evidence="3">Endonuclease/exonuclease/phosphatase domain-containing protein</fullName>
    </recommendedName>
</protein>
<evidence type="ECO:0000313" key="2">
    <source>
        <dbReference type="Proteomes" id="UP001303046"/>
    </source>
</evidence>